<dbReference type="InterPro" id="IPR050624">
    <property type="entry name" value="HTH-type_Tx_Regulator"/>
</dbReference>
<dbReference type="InterPro" id="IPR009057">
    <property type="entry name" value="Homeodomain-like_sf"/>
</dbReference>
<evidence type="ECO:0000313" key="5">
    <source>
        <dbReference type="Proteomes" id="UP000658225"/>
    </source>
</evidence>
<name>A0A927R723_9BACL</name>
<dbReference type="RefSeq" id="WP_192599236.1">
    <property type="nucleotide sequence ID" value="NZ_JADBEL010000014.1"/>
</dbReference>
<dbReference type="InterPro" id="IPR036271">
    <property type="entry name" value="Tet_transcr_reg_TetR-rel_C_sf"/>
</dbReference>
<feature type="domain" description="HTH tetR-type" evidence="3">
    <location>
        <begin position="5"/>
        <end position="65"/>
    </location>
</feature>
<dbReference type="Gene3D" id="1.10.10.60">
    <property type="entry name" value="Homeodomain-like"/>
    <property type="match status" value="1"/>
</dbReference>
<dbReference type="EMBL" id="JADBEL010000014">
    <property type="protein sequence ID" value="MBE1555524.1"/>
    <property type="molecule type" value="Genomic_DNA"/>
</dbReference>
<dbReference type="PANTHER" id="PTHR43479:SF11">
    <property type="entry name" value="ACREF_ENVCD OPERON REPRESSOR-RELATED"/>
    <property type="match status" value="1"/>
</dbReference>
<accession>A0A927R723</accession>
<proteinExistence type="predicted"/>
<evidence type="ECO:0000259" key="3">
    <source>
        <dbReference type="PROSITE" id="PS50977"/>
    </source>
</evidence>
<dbReference type="PANTHER" id="PTHR43479">
    <property type="entry name" value="ACREF/ENVCD OPERON REPRESSOR-RELATED"/>
    <property type="match status" value="1"/>
</dbReference>
<dbReference type="AlphaFoldDB" id="A0A927R723"/>
<dbReference type="Gene3D" id="1.10.357.10">
    <property type="entry name" value="Tetracycline Repressor, domain 2"/>
    <property type="match status" value="1"/>
</dbReference>
<evidence type="ECO:0000313" key="4">
    <source>
        <dbReference type="EMBL" id="MBE1555524.1"/>
    </source>
</evidence>
<dbReference type="SUPFAM" id="SSF46689">
    <property type="entry name" value="Homeodomain-like"/>
    <property type="match status" value="1"/>
</dbReference>
<dbReference type="PRINTS" id="PR00455">
    <property type="entry name" value="HTHTETR"/>
</dbReference>
<feature type="DNA-binding region" description="H-T-H motif" evidence="2">
    <location>
        <begin position="28"/>
        <end position="47"/>
    </location>
</feature>
<evidence type="ECO:0000256" key="1">
    <source>
        <dbReference type="ARBA" id="ARBA00023125"/>
    </source>
</evidence>
<gene>
    <name evidence="4" type="ORF">H4683_002644</name>
</gene>
<reference evidence="4" key="1">
    <citation type="submission" date="2020-10" db="EMBL/GenBank/DDBJ databases">
        <title>Genomic Encyclopedia of Type Strains, Phase IV (KMG-IV): sequencing the most valuable type-strain genomes for metagenomic binning, comparative biology and taxonomic classification.</title>
        <authorList>
            <person name="Goeker M."/>
        </authorList>
    </citation>
    <scope>NUCLEOTIDE SEQUENCE</scope>
    <source>
        <strain evidence="4">DSM 13886</strain>
    </source>
</reference>
<dbReference type="Pfam" id="PF00440">
    <property type="entry name" value="TetR_N"/>
    <property type="match status" value="1"/>
</dbReference>
<dbReference type="PROSITE" id="PS50977">
    <property type="entry name" value="HTH_TETR_2"/>
    <property type="match status" value="1"/>
</dbReference>
<dbReference type="InterPro" id="IPR001647">
    <property type="entry name" value="HTH_TetR"/>
</dbReference>
<dbReference type="Pfam" id="PF08359">
    <property type="entry name" value="TetR_C_4"/>
    <property type="match status" value="1"/>
</dbReference>
<comment type="caution">
    <text evidence="4">The sequence shown here is derived from an EMBL/GenBank/DDBJ whole genome shotgun (WGS) entry which is preliminary data.</text>
</comment>
<dbReference type="GO" id="GO:0003677">
    <property type="term" value="F:DNA binding"/>
    <property type="evidence" value="ECO:0007669"/>
    <property type="project" value="UniProtKB-UniRule"/>
</dbReference>
<keyword evidence="1 2" id="KW-0238">DNA-binding</keyword>
<keyword evidence="5" id="KW-1185">Reference proteome</keyword>
<dbReference type="InterPro" id="IPR013570">
    <property type="entry name" value="Tscrpt_reg_YsiA_C"/>
</dbReference>
<sequence length="190" mass="22107">MKRKKLERPELMRVTEKLLLEQGYGGFNFSALSTLLEIGRSTLYEYYASKDDLIADYMNELMVNYTDELSTIVAHKDAKEQLLKLIELMIKYTHIHSILRIIPLLQSDSDVVTKMKQTFIEDHLHIIKKIIDIVENGKQANVIREEIPTDVLVNLLFNTINKPTSLKMDNQAWAKWVWEIIYIGIEPKGN</sequence>
<organism evidence="4 5">
    <name type="scientific">Sporosarcina limicola</name>
    <dbReference type="NCBI Taxonomy" id="34101"/>
    <lineage>
        <taxon>Bacteria</taxon>
        <taxon>Bacillati</taxon>
        <taxon>Bacillota</taxon>
        <taxon>Bacilli</taxon>
        <taxon>Bacillales</taxon>
        <taxon>Caryophanaceae</taxon>
        <taxon>Sporosarcina</taxon>
    </lineage>
</organism>
<protein>
    <submittedName>
        <fullName evidence="4">AcrR family transcriptional regulator</fullName>
    </submittedName>
</protein>
<dbReference type="SUPFAM" id="SSF48498">
    <property type="entry name" value="Tetracyclin repressor-like, C-terminal domain"/>
    <property type="match status" value="1"/>
</dbReference>
<dbReference type="Proteomes" id="UP000658225">
    <property type="component" value="Unassembled WGS sequence"/>
</dbReference>
<evidence type="ECO:0000256" key="2">
    <source>
        <dbReference type="PROSITE-ProRule" id="PRU00335"/>
    </source>
</evidence>